<feature type="transmembrane region" description="Helical" evidence="11">
    <location>
        <begin position="12"/>
        <end position="35"/>
    </location>
</feature>
<keyword evidence="4" id="KW-1003">Cell membrane</keyword>
<evidence type="ECO:0000256" key="3">
    <source>
        <dbReference type="ARBA" id="ARBA00007971"/>
    </source>
</evidence>
<proteinExistence type="inferred from homology"/>
<evidence type="ECO:0000259" key="13">
    <source>
        <dbReference type="Pfam" id="PF08345"/>
    </source>
</evidence>
<feature type="domain" description="Flagellar M-ring C-terminal" evidence="13">
    <location>
        <begin position="245"/>
        <end position="406"/>
    </location>
</feature>
<evidence type="ECO:0000313" key="15">
    <source>
        <dbReference type="Proteomes" id="UP000007730"/>
    </source>
</evidence>
<keyword evidence="8 9" id="KW-0975">Bacterial flagellum</keyword>
<dbReference type="Pfam" id="PF08345">
    <property type="entry name" value="YscJ_FliF_C"/>
    <property type="match status" value="1"/>
</dbReference>
<comment type="function">
    <text evidence="9">The M ring may be actively involved in energy transduction.</text>
</comment>
<dbReference type="PRINTS" id="PR01009">
    <property type="entry name" value="FLGMRINGFLIF"/>
</dbReference>
<keyword evidence="14" id="KW-0969">Cilium</keyword>
<gene>
    <name evidence="14" type="primary">fliF</name>
    <name evidence="14" type="ordered locus">OCA5_c27560</name>
</gene>
<feature type="compositionally biased region" description="Polar residues" evidence="10">
    <location>
        <begin position="290"/>
        <end position="315"/>
    </location>
</feature>
<dbReference type="GO" id="GO:0003774">
    <property type="term" value="F:cytoskeletal motor activity"/>
    <property type="evidence" value="ECO:0007669"/>
    <property type="project" value="InterPro"/>
</dbReference>
<feature type="compositionally biased region" description="Basic and acidic residues" evidence="10">
    <location>
        <begin position="268"/>
        <end position="289"/>
    </location>
</feature>
<evidence type="ECO:0000256" key="7">
    <source>
        <dbReference type="ARBA" id="ARBA00023136"/>
    </source>
</evidence>
<evidence type="ECO:0000313" key="14">
    <source>
        <dbReference type="EMBL" id="AEI07450.1"/>
    </source>
</evidence>
<comment type="similarity">
    <text evidence="3 9">Belongs to the FliF family.</text>
</comment>
<keyword evidence="15" id="KW-1185">Reference proteome</keyword>
<dbReference type="NCBIfam" id="TIGR00206">
    <property type="entry name" value="fliF"/>
    <property type="match status" value="1"/>
</dbReference>
<feature type="transmembrane region" description="Helical" evidence="11">
    <location>
        <begin position="432"/>
        <end position="453"/>
    </location>
</feature>
<dbReference type="KEGG" id="oca:OCAR_5212"/>
<dbReference type="STRING" id="504832.OCA5_c27560"/>
<feature type="region of interest" description="Disordered" evidence="10">
    <location>
        <begin position="268"/>
        <end position="331"/>
    </location>
</feature>
<reference evidence="14 15" key="1">
    <citation type="journal article" date="2011" name="J. Bacteriol.">
        <title>Complete genome sequences of the chemolithoautotrophic Oligotropha carboxidovorans strains OM4 and OM5.</title>
        <authorList>
            <person name="Volland S."/>
            <person name="Rachinger M."/>
            <person name="Strittmatter A."/>
            <person name="Daniel R."/>
            <person name="Gottschalk G."/>
            <person name="Meyer O."/>
        </authorList>
    </citation>
    <scope>NUCLEOTIDE SEQUENCE [LARGE SCALE GENOMIC DNA]</scope>
    <source>
        <strain evidence="15">ATCC 49405 / DSM 1227 / KCTC 32145 / OM5</strain>
    </source>
</reference>
<keyword evidence="7 11" id="KW-0472">Membrane</keyword>
<dbReference type="GO" id="GO:0009431">
    <property type="term" value="C:bacterial-type flagellum basal body, MS ring"/>
    <property type="evidence" value="ECO:0007669"/>
    <property type="project" value="InterPro"/>
</dbReference>
<evidence type="ECO:0000256" key="5">
    <source>
        <dbReference type="ARBA" id="ARBA00022692"/>
    </source>
</evidence>
<dbReference type="Proteomes" id="UP000007730">
    <property type="component" value="Chromosome"/>
</dbReference>
<dbReference type="GO" id="GO:0071973">
    <property type="term" value="P:bacterial-type flagellum-dependent cell motility"/>
    <property type="evidence" value="ECO:0007669"/>
    <property type="project" value="InterPro"/>
</dbReference>
<sequence length="537" mass="58343">MQGLVSFIRSLGAARLAAMLAVAMALLGFFGFVILRVTAPQMITLYTDLGYDDAAGVIKELDRQGIPYEMKNDGAIIMVPKDKVTRLRMKLAESGLPKGSGVGYEIFDKSETLGSTSFVQNVNHLRALEGELARTIKAIDRIQGVRVHLVLPERPLFSREKPEPSAAIVVRVRGALEAQQVRAIRHLVASSVNGLKPQRVSIVDENGQLLADGSGDANGMGDVGADERRVAYENRLRKQIESIVTSVVGGGRARVQLSADFDYNKVTETSDKFDPEGRVLRSSQTREESSATSNGLNGQVTVNNEMPGNQQQNAANAGKDQAKKSEEINNYEISRTTKTEVTEAGRVQRMSVAVLVDGVYSRNEKGDQVYAPRSQEDLERIATLVRSAIGFDKARGDQVEVVNLRFADAPSAIPLPDSNGWLSVFQFTKDDVMYFIELGVMSLLSIVVVFMVVRPLVKRVLAEDVPLANAAPALPEAPQPVAVAGPVHTAATAQMIDVAQVQGQVHAQSVHRVGELADRNPNETVAIIRQWLTEQPA</sequence>
<dbReference type="GO" id="GO:0005886">
    <property type="term" value="C:plasma membrane"/>
    <property type="evidence" value="ECO:0007669"/>
    <property type="project" value="UniProtKB-SubCell"/>
</dbReference>
<evidence type="ECO:0000256" key="11">
    <source>
        <dbReference type="SAM" id="Phobius"/>
    </source>
</evidence>
<name>B6JCC7_AFIC5</name>
<evidence type="ECO:0000256" key="8">
    <source>
        <dbReference type="ARBA" id="ARBA00023143"/>
    </source>
</evidence>
<feature type="domain" description="Flagellar M-ring N-terminal" evidence="12">
    <location>
        <begin position="38"/>
        <end position="211"/>
    </location>
</feature>
<evidence type="ECO:0000256" key="4">
    <source>
        <dbReference type="ARBA" id="ARBA00022475"/>
    </source>
</evidence>
<organism evidence="14 15">
    <name type="scientific">Afipia carboxidovorans (strain ATCC 49405 / DSM 1227 / KCTC 32145 / OM5)</name>
    <name type="common">Oligotropha carboxidovorans</name>
    <dbReference type="NCBI Taxonomy" id="504832"/>
    <lineage>
        <taxon>Bacteria</taxon>
        <taxon>Pseudomonadati</taxon>
        <taxon>Pseudomonadota</taxon>
        <taxon>Alphaproteobacteria</taxon>
        <taxon>Hyphomicrobiales</taxon>
        <taxon>Nitrobacteraceae</taxon>
        <taxon>Afipia</taxon>
    </lineage>
</organism>
<evidence type="ECO:0000256" key="9">
    <source>
        <dbReference type="PIRNR" id="PIRNR004862"/>
    </source>
</evidence>
<dbReference type="InterPro" id="IPR045851">
    <property type="entry name" value="AMP-bd_C_sf"/>
</dbReference>
<comment type="subcellular location">
    <subcellularLocation>
        <location evidence="1 9">Bacterial flagellum basal body</location>
    </subcellularLocation>
    <subcellularLocation>
        <location evidence="2">Cell membrane</location>
        <topology evidence="2">Multi-pass membrane protein</topology>
    </subcellularLocation>
</comment>
<dbReference type="Pfam" id="PF01514">
    <property type="entry name" value="YscJ_FliF"/>
    <property type="match status" value="1"/>
</dbReference>
<dbReference type="InterPro" id="IPR013556">
    <property type="entry name" value="Flag_M-ring_C"/>
</dbReference>
<dbReference type="InterPro" id="IPR000067">
    <property type="entry name" value="FlgMring_FliF"/>
</dbReference>
<dbReference type="PANTHER" id="PTHR30046">
    <property type="entry name" value="FLAGELLAR M-RING PROTEIN"/>
    <property type="match status" value="1"/>
</dbReference>
<keyword evidence="6 11" id="KW-1133">Transmembrane helix</keyword>
<dbReference type="PANTHER" id="PTHR30046:SF0">
    <property type="entry name" value="FLAGELLAR M-RING PROTEIN"/>
    <property type="match status" value="1"/>
</dbReference>
<protein>
    <recommendedName>
        <fullName evidence="9">Flagellar M-ring protein</fullName>
    </recommendedName>
</protein>
<evidence type="ECO:0000256" key="2">
    <source>
        <dbReference type="ARBA" id="ARBA00004651"/>
    </source>
</evidence>
<evidence type="ECO:0000256" key="6">
    <source>
        <dbReference type="ARBA" id="ARBA00022989"/>
    </source>
</evidence>
<dbReference type="AlphaFoldDB" id="B6JCC7"/>
<evidence type="ECO:0000256" key="10">
    <source>
        <dbReference type="SAM" id="MobiDB-lite"/>
    </source>
</evidence>
<evidence type="ECO:0000256" key="1">
    <source>
        <dbReference type="ARBA" id="ARBA00004117"/>
    </source>
</evidence>
<dbReference type="Gene3D" id="3.30.300.30">
    <property type="match status" value="1"/>
</dbReference>
<dbReference type="HOGENOM" id="CLU_028108_4_1_5"/>
<dbReference type="OrthoDB" id="9807026at2"/>
<dbReference type="PATRIC" id="fig|504832.7.peg.2913"/>
<dbReference type="InterPro" id="IPR043427">
    <property type="entry name" value="YscJ/FliF"/>
</dbReference>
<keyword evidence="5 11" id="KW-0812">Transmembrane</keyword>
<dbReference type="KEGG" id="ocg:OCA5_c27560"/>
<keyword evidence="14" id="KW-0282">Flagellum</keyword>
<evidence type="ECO:0000259" key="12">
    <source>
        <dbReference type="Pfam" id="PF01514"/>
    </source>
</evidence>
<dbReference type="eggNOG" id="COG1766">
    <property type="taxonomic scope" value="Bacteria"/>
</dbReference>
<dbReference type="RefSeq" id="WP_012562372.1">
    <property type="nucleotide sequence ID" value="NC_011386.1"/>
</dbReference>
<dbReference type="EMBL" id="CP002826">
    <property type="protein sequence ID" value="AEI07450.1"/>
    <property type="molecule type" value="Genomic_DNA"/>
</dbReference>
<dbReference type="InterPro" id="IPR006182">
    <property type="entry name" value="FliF_N_dom"/>
</dbReference>
<keyword evidence="14" id="KW-0966">Cell projection</keyword>
<accession>B6JCC7</accession>
<dbReference type="PIRSF" id="PIRSF004862">
    <property type="entry name" value="FliF"/>
    <property type="match status" value="1"/>
</dbReference>